<protein>
    <submittedName>
        <fullName evidence="1">Uncharacterized protein</fullName>
    </submittedName>
</protein>
<dbReference type="Proteomes" id="UP001516400">
    <property type="component" value="Unassembled WGS sequence"/>
</dbReference>
<evidence type="ECO:0000313" key="2">
    <source>
        <dbReference type="Proteomes" id="UP001516400"/>
    </source>
</evidence>
<name>A0ABD2MTX8_9CUCU</name>
<sequence>MGSSNQPISRRLTLTRDGCSCSGRFNILVSRRVLDEREIISLMNEEDKGVNDGSDSEIQDHVREDIVQSDEYVDEVMINENSNETHYRMSLEILDMANA</sequence>
<gene>
    <name evidence="1" type="ORF">HHI36_008931</name>
</gene>
<evidence type="ECO:0000313" key="1">
    <source>
        <dbReference type="EMBL" id="KAL3269874.1"/>
    </source>
</evidence>
<organism evidence="1 2">
    <name type="scientific">Cryptolaemus montrouzieri</name>
    <dbReference type="NCBI Taxonomy" id="559131"/>
    <lineage>
        <taxon>Eukaryota</taxon>
        <taxon>Metazoa</taxon>
        <taxon>Ecdysozoa</taxon>
        <taxon>Arthropoda</taxon>
        <taxon>Hexapoda</taxon>
        <taxon>Insecta</taxon>
        <taxon>Pterygota</taxon>
        <taxon>Neoptera</taxon>
        <taxon>Endopterygota</taxon>
        <taxon>Coleoptera</taxon>
        <taxon>Polyphaga</taxon>
        <taxon>Cucujiformia</taxon>
        <taxon>Coccinelloidea</taxon>
        <taxon>Coccinellidae</taxon>
        <taxon>Scymninae</taxon>
        <taxon>Scymnini</taxon>
        <taxon>Cryptolaemus</taxon>
    </lineage>
</organism>
<dbReference type="EMBL" id="JABFTP020000021">
    <property type="protein sequence ID" value="KAL3269874.1"/>
    <property type="molecule type" value="Genomic_DNA"/>
</dbReference>
<reference evidence="1 2" key="1">
    <citation type="journal article" date="2021" name="BMC Biol.">
        <title>Horizontally acquired antibacterial genes associated with adaptive radiation of ladybird beetles.</title>
        <authorList>
            <person name="Li H.S."/>
            <person name="Tang X.F."/>
            <person name="Huang Y.H."/>
            <person name="Xu Z.Y."/>
            <person name="Chen M.L."/>
            <person name="Du X.Y."/>
            <person name="Qiu B.Y."/>
            <person name="Chen P.T."/>
            <person name="Zhang W."/>
            <person name="Slipinski A."/>
            <person name="Escalona H.E."/>
            <person name="Waterhouse R.M."/>
            <person name="Zwick A."/>
            <person name="Pang H."/>
        </authorList>
    </citation>
    <scope>NUCLEOTIDE SEQUENCE [LARGE SCALE GENOMIC DNA]</scope>
    <source>
        <strain evidence="1">SYSU2018</strain>
    </source>
</reference>
<keyword evidence="2" id="KW-1185">Reference proteome</keyword>
<proteinExistence type="predicted"/>
<accession>A0ABD2MTX8</accession>
<comment type="caution">
    <text evidence="1">The sequence shown here is derived from an EMBL/GenBank/DDBJ whole genome shotgun (WGS) entry which is preliminary data.</text>
</comment>
<dbReference type="AlphaFoldDB" id="A0ABD2MTX8"/>